<dbReference type="Gene3D" id="3.60.10.10">
    <property type="entry name" value="Endonuclease/exonuclease/phosphatase"/>
    <property type="match status" value="1"/>
</dbReference>
<evidence type="ECO:0000313" key="1">
    <source>
        <dbReference type="EMBL" id="CAH3160218.1"/>
    </source>
</evidence>
<sequence length="127" mass="14048">RRPAKHQAVGAFQKGFITCKLILHGSLALALIALAGDVELNPGYRSLEDVRSSRGLRLAHLNIRSLRNKSDSLRLEGLDNRTIDILTLSETWLDDCYEDSHVIIPGYNCIRLDRSGAKEGFGGVAIY</sequence>
<reference evidence="1 2" key="1">
    <citation type="submission" date="2022-05" db="EMBL/GenBank/DDBJ databases">
        <authorList>
            <consortium name="Genoscope - CEA"/>
            <person name="William W."/>
        </authorList>
    </citation>
    <scope>NUCLEOTIDE SEQUENCE [LARGE SCALE GENOMIC DNA]</scope>
</reference>
<gene>
    <name evidence="1" type="ORF">PEVE_00003517</name>
</gene>
<feature type="non-terminal residue" evidence="1">
    <location>
        <position position="127"/>
    </location>
</feature>
<evidence type="ECO:0000313" key="2">
    <source>
        <dbReference type="Proteomes" id="UP001159427"/>
    </source>
</evidence>
<accession>A0ABN8QAR0</accession>
<dbReference type="SUPFAM" id="SSF56219">
    <property type="entry name" value="DNase I-like"/>
    <property type="match status" value="1"/>
</dbReference>
<organism evidence="1 2">
    <name type="scientific">Porites evermanni</name>
    <dbReference type="NCBI Taxonomy" id="104178"/>
    <lineage>
        <taxon>Eukaryota</taxon>
        <taxon>Metazoa</taxon>
        <taxon>Cnidaria</taxon>
        <taxon>Anthozoa</taxon>
        <taxon>Hexacorallia</taxon>
        <taxon>Scleractinia</taxon>
        <taxon>Fungiina</taxon>
        <taxon>Poritidae</taxon>
        <taxon>Porites</taxon>
    </lineage>
</organism>
<dbReference type="InterPro" id="IPR036691">
    <property type="entry name" value="Endo/exonu/phosph_ase_sf"/>
</dbReference>
<comment type="caution">
    <text evidence="1">The sequence shown here is derived from an EMBL/GenBank/DDBJ whole genome shotgun (WGS) entry which is preliminary data.</text>
</comment>
<protein>
    <submittedName>
        <fullName evidence="1">Uncharacterized protein</fullName>
    </submittedName>
</protein>
<feature type="non-terminal residue" evidence="1">
    <location>
        <position position="1"/>
    </location>
</feature>
<dbReference type="Proteomes" id="UP001159427">
    <property type="component" value="Unassembled WGS sequence"/>
</dbReference>
<name>A0ABN8QAR0_9CNID</name>
<dbReference type="EMBL" id="CALNXI010001209">
    <property type="protein sequence ID" value="CAH3160218.1"/>
    <property type="molecule type" value="Genomic_DNA"/>
</dbReference>
<proteinExistence type="predicted"/>
<keyword evidence="2" id="KW-1185">Reference proteome</keyword>